<dbReference type="Proteomes" id="UP000015105">
    <property type="component" value="Chromosome 3D"/>
</dbReference>
<accession>A0A453GI77</accession>
<dbReference type="AlphaFoldDB" id="A0A453GI77"/>
<evidence type="ECO:0000313" key="1">
    <source>
        <dbReference type="EnsemblPlants" id="AET3Gv21026200.7"/>
    </source>
</evidence>
<dbReference type="Gramene" id="AET3Gv21026200.7">
    <property type="protein sequence ID" value="AET3Gv21026200.7"/>
    <property type="gene ID" value="AET3Gv21026200"/>
</dbReference>
<protein>
    <submittedName>
        <fullName evidence="1">Uncharacterized protein</fullName>
    </submittedName>
</protein>
<dbReference type="EnsemblPlants" id="AET3Gv21026200.7">
    <property type="protein sequence ID" value="AET3Gv21026200.7"/>
    <property type="gene ID" value="AET3Gv21026200"/>
</dbReference>
<evidence type="ECO:0000313" key="2">
    <source>
        <dbReference type="Proteomes" id="UP000015105"/>
    </source>
</evidence>
<name>A0A453GI77_AEGTS</name>
<sequence length="48" mass="5076">MAMHVGAVYFLGGILVYSVLALLPSPMVQAASETSDPFNSCQGLITKF</sequence>
<organism evidence="1 2">
    <name type="scientific">Aegilops tauschii subsp. strangulata</name>
    <name type="common">Goatgrass</name>
    <dbReference type="NCBI Taxonomy" id="200361"/>
    <lineage>
        <taxon>Eukaryota</taxon>
        <taxon>Viridiplantae</taxon>
        <taxon>Streptophyta</taxon>
        <taxon>Embryophyta</taxon>
        <taxon>Tracheophyta</taxon>
        <taxon>Spermatophyta</taxon>
        <taxon>Magnoliopsida</taxon>
        <taxon>Liliopsida</taxon>
        <taxon>Poales</taxon>
        <taxon>Poaceae</taxon>
        <taxon>BOP clade</taxon>
        <taxon>Pooideae</taxon>
        <taxon>Triticodae</taxon>
        <taxon>Triticeae</taxon>
        <taxon>Triticinae</taxon>
        <taxon>Aegilops</taxon>
    </lineage>
</organism>
<reference evidence="2" key="2">
    <citation type="journal article" date="2017" name="Nat. Plants">
        <title>The Aegilops tauschii genome reveals multiple impacts of transposons.</title>
        <authorList>
            <person name="Zhao G."/>
            <person name="Zou C."/>
            <person name="Li K."/>
            <person name="Wang K."/>
            <person name="Li T."/>
            <person name="Gao L."/>
            <person name="Zhang X."/>
            <person name="Wang H."/>
            <person name="Yang Z."/>
            <person name="Liu X."/>
            <person name="Jiang W."/>
            <person name="Mao L."/>
            <person name="Kong X."/>
            <person name="Jiao Y."/>
            <person name="Jia J."/>
        </authorList>
    </citation>
    <scope>NUCLEOTIDE SEQUENCE [LARGE SCALE GENOMIC DNA]</scope>
    <source>
        <strain evidence="2">cv. AL8/78</strain>
    </source>
</reference>
<reference evidence="1" key="4">
    <citation type="submission" date="2019-03" db="UniProtKB">
        <authorList>
            <consortium name="EnsemblPlants"/>
        </authorList>
    </citation>
    <scope>IDENTIFICATION</scope>
</reference>
<reference evidence="2" key="1">
    <citation type="journal article" date="2014" name="Science">
        <title>Ancient hybridizations among the ancestral genomes of bread wheat.</title>
        <authorList>
            <consortium name="International Wheat Genome Sequencing Consortium,"/>
            <person name="Marcussen T."/>
            <person name="Sandve S.R."/>
            <person name="Heier L."/>
            <person name="Spannagl M."/>
            <person name="Pfeifer M."/>
            <person name="Jakobsen K.S."/>
            <person name="Wulff B.B."/>
            <person name="Steuernagel B."/>
            <person name="Mayer K.F."/>
            <person name="Olsen O.A."/>
        </authorList>
    </citation>
    <scope>NUCLEOTIDE SEQUENCE [LARGE SCALE GENOMIC DNA]</scope>
    <source>
        <strain evidence="2">cv. AL8/78</strain>
    </source>
</reference>
<reference evidence="1" key="3">
    <citation type="journal article" date="2017" name="Nature">
        <title>Genome sequence of the progenitor of the wheat D genome Aegilops tauschii.</title>
        <authorList>
            <person name="Luo M.C."/>
            <person name="Gu Y.Q."/>
            <person name="Puiu D."/>
            <person name="Wang H."/>
            <person name="Twardziok S.O."/>
            <person name="Deal K.R."/>
            <person name="Huo N."/>
            <person name="Zhu T."/>
            <person name="Wang L."/>
            <person name="Wang Y."/>
            <person name="McGuire P.E."/>
            <person name="Liu S."/>
            <person name="Long H."/>
            <person name="Ramasamy R.K."/>
            <person name="Rodriguez J.C."/>
            <person name="Van S.L."/>
            <person name="Yuan L."/>
            <person name="Wang Z."/>
            <person name="Xia Z."/>
            <person name="Xiao L."/>
            <person name="Anderson O.D."/>
            <person name="Ouyang S."/>
            <person name="Liang Y."/>
            <person name="Zimin A.V."/>
            <person name="Pertea G."/>
            <person name="Qi P."/>
            <person name="Bennetzen J.L."/>
            <person name="Dai X."/>
            <person name="Dawson M.W."/>
            <person name="Muller H.G."/>
            <person name="Kugler K."/>
            <person name="Rivarola-Duarte L."/>
            <person name="Spannagl M."/>
            <person name="Mayer K.F.X."/>
            <person name="Lu F.H."/>
            <person name="Bevan M.W."/>
            <person name="Leroy P."/>
            <person name="Li P."/>
            <person name="You F.M."/>
            <person name="Sun Q."/>
            <person name="Liu Z."/>
            <person name="Lyons E."/>
            <person name="Wicker T."/>
            <person name="Salzberg S.L."/>
            <person name="Devos K.M."/>
            <person name="Dvorak J."/>
        </authorList>
    </citation>
    <scope>NUCLEOTIDE SEQUENCE [LARGE SCALE GENOMIC DNA]</scope>
    <source>
        <strain evidence="1">cv. AL8/78</strain>
    </source>
</reference>
<proteinExistence type="predicted"/>
<reference evidence="1" key="5">
    <citation type="journal article" date="2021" name="G3 (Bethesda)">
        <title>Aegilops tauschii genome assembly Aet v5.0 features greater sequence contiguity and improved annotation.</title>
        <authorList>
            <person name="Wang L."/>
            <person name="Zhu T."/>
            <person name="Rodriguez J.C."/>
            <person name="Deal K.R."/>
            <person name="Dubcovsky J."/>
            <person name="McGuire P.E."/>
            <person name="Lux T."/>
            <person name="Spannagl M."/>
            <person name="Mayer K.F.X."/>
            <person name="Baldrich P."/>
            <person name="Meyers B.C."/>
            <person name="Huo N."/>
            <person name="Gu Y.Q."/>
            <person name="Zhou H."/>
            <person name="Devos K.M."/>
            <person name="Bennetzen J.L."/>
            <person name="Unver T."/>
            <person name="Budak H."/>
            <person name="Gulick P.J."/>
            <person name="Galiba G."/>
            <person name="Kalapos B."/>
            <person name="Nelson D.R."/>
            <person name="Li P."/>
            <person name="You F.M."/>
            <person name="Luo M.C."/>
            <person name="Dvorak J."/>
        </authorList>
    </citation>
    <scope>NUCLEOTIDE SEQUENCE [LARGE SCALE GENOMIC DNA]</scope>
    <source>
        <strain evidence="1">cv. AL8/78</strain>
    </source>
</reference>
<keyword evidence="2" id="KW-1185">Reference proteome</keyword>